<dbReference type="Proteomes" id="UP001152622">
    <property type="component" value="Chromosome 5"/>
</dbReference>
<dbReference type="AlphaFoldDB" id="A0A9Q1J138"/>
<keyword evidence="3" id="KW-1185">Reference proteome</keyword>
<protein>
    <submittedName>
        <fullName evidence="2">Uncharacterized protein</fullName>
    </submittedName>
</protein>
<feature type="region of interest" description="Disordered" evidence="1">
    <location>
        <begin position="1"/>
        <end position="32"/>
    </location>
</feature>
<evidence type="ECO:0000256" key="1">
    <source>
        <dbReference type="SAM" id="MobiDB-lite"/>
    </source>
</evidence>
<sequence>MLAEMDSAEARSRPRIKGIGASSWAQKRGAKDTREVYNQAIAENTVSRHARAAKAPTAVSGDSLSASCLKHGAAKGKTVARAPRYGP</sequence>
<proteinExistence type="predicted"/>
<organism evidence="2 3">
    <name type="scientific">Synaphobranchus kaupii</name>
    <name type="common">Kaup's arrowtooth eel</name>
    <dbReference type="NCBI Taxonomy" id="118154"/>
    <lineage>
        <taxon>Eukaryota</taxon>
        <taxon>Metazoa</taxon>
        <taxon>Chordata</taxon>
        <taxon>Craniata</taxon>
        <taxon>Vertebrata</taxon>
        <taxon>Euteleostomi</taxon>
        <taxon>Actinopterygii</taxon>
        <taxon>Neopterygii</taxon>
        <taxon>Teleostei</taxon>
        <taxon>Anguilliformes</taxon>
        <taxon>Synaphobranchidae</taxon>
        <taxon>Synaphobranchus</taxon>
    </lineage>
</organism>
<reference evidence="2" key="1">
    <citation type="journal article" date="2023" name="Science">
        <title>Genome structures resolve the early diversification of teleost fishes.</title>
        <authorList>
            <person name="Parey E."/>
            <person name="Louis A."/>
            <person name="Montfort J."/>
            <person name="Bouchez O."/>
            <person name="Roques C."/>
            <person name="Iampietro C."/>
            <person name="Lluch J."/>
            <person name="Castinel A."/>
            <person name="Donnadieu C."/>
            <person name="Desvignes T."/>
            <person name="Floi Bucao C."/>
            <person name="Jouanno E."/>
            <person name="Wen M."/>
            <person name="Mejri S."/>
            <person name="Dirks R."/>
            <person name="Jansen H."/>
            <person name="Henkel C."/>
            <person name="Chen W.J."/>
            <person name="Zahm M."/>
            <person name="Cabau C."/>
            <person name="Klopp C."/>
            <person name="Thompson A.W."/>
            <person name="Robinson-Rechavi M."/>
            <person name="Braasch I."/>
            <person name="Lecointre G."/>
            <person name="Bobe J."/>
            <person name="Postlethwait J.H."/>
            <person name="Berthelot C."/>
            <person name="Roest Crollius H."/>
            <person name="Guiguen Y."/>
        </authorList>
    </citation>
    <scope>NUCLEOTIDE SEQUENCE</scope>
    <source>
        <strain evidence="2">WJC10195</strain>
    </source>
</reference>
<dbReference type="EMBL" id="JAINUF010000005">
    <property type="protein sequence ID" value="KAJ8360857.1"/>
    <property type="molecule type" value="Genomic_DNA"/>
</dbReference>
<name>A0A9Q1J138_SYNKA</name>
<gene>
    <name evidence="2" type="ORF">SKAU_G00173820</name>
</gene>
<evidence type="ECO:0000313" key="3">
    <source>
        <dbReference type="Proteomes" id="UP001152622"/>
    </source>
</evidence>
<accession>A0A9Q1J138</accession>
<evidence type="ECO:0000313" key="2">
    <source>
        <dbReference type="EMBL" id="KAJ8360857.1"/>
    </source>
</evidence>
<comment type="caution">
    <text evidence="2">The sequence shown here is derived from an EMBL/GenBank/DDBJ whole genome shotgun (WGS) entry which is preliminary data.</text>
</comment>